<dbReference type="Pfam" id="PF01486">
    <property type="entry name" value="K-box"/>
    <property type="match status" value="1"/>
</dbReference>
<dbReference type="OMA" id="HGHEQAM"/>
<evidence type="ECO:0000313" key="4">
    <source>
        <dbReference type="Proteomes" id="UP000036987"/>
    </source>
</evidence>
<evidence type="ECO:0000313" key="3">
    <source>
        <dbReference type="EMBL" id="KMZ75450.1"/>
    </source>
</evidence>
<proteinExistence type="predicted"/>
<reference evidence="4" key="1">
    <citation type="journal article" date="2016" name="Nature">
        <title>The genome of the seagrass Zostera marina reveals angiosperm adaptation to the sea.</title>
        <authorList>
            <person name="Olsen J.L."/>
            <person name="Rouze P."/>
            <person name="Verhelst B."/>
            <person name="Lin Y.-C."/>
            <person name="Bayer T."/>
            <person name="Collen J."/>
            <person name="Dattolo E."/>
            <person name="De Paoli E."/>
            <person name="Dittami S."/>
            <person name="Maumus F."/>
            <person name="Michel G."/>
            <person name="Kersting A."/>
            <person name="Lauritano C."/>
            <person name="Lohaus R."/>
            <person name="Toepel M."/>
            <person name="Tonon T."/>
            <person name="Vanneste K."/>
            <person name="Amirebrahimi M."/>
            <person name="Brakel J."/>
            <person name="Bostroem C."/>
            <person name="Chovatia M."/>
            <person name="Grimwood J."/>
            <person name="Jenkins J.W."/>
            <person name="Jueterbock A."/>
            <person name="Mraz A."/>
            <person name="Stam W.T."/>
            <person name="Tice H."/>
            <person name="Bornberg-Bauer E."/>
            <person name="Green P.J."/>
            <person name="Pearson G.A."/>
            <person name="Procaccini G."/>
            <person name="Duarte C.M."/>
            <person name="Schmutz J."/>
            <person name="Reusch T.B.H."/>
            <person name="Van de Peer Y."/>
        </authorList>
    </citation>
    <scope>NUCLEOTIDE SEQUENCE [LARGE SCALE GENOMIC DNA]</scope>
    <source>
        <strain evidence="4">cv. Finnish</strain>
    </source>
</reference>
<dbReference type="GO" id="GO:0006357">
    <property type="term" value="P:regulation of transcription by RNA polymerase II"/>
    <property type="evidence" value="ECO:0000318"/>
    <property type="project" value="GO_Central"/>
</dbReference>
<gene>
    <name evidence="3" type="ORF">ZOSMA_114G00470</name>
</gene>
<organism evidence="3 4">
    <name type="scientific">Zostera marina</name>
    <name type="common">Eelgrass</name>
    <dbReference type="NCBI Taxonomy" id="29655"/>
    <lineage>
        <taxon>Eukaryota</taxon>
        <taxon>Viridiplantae</taxon>
        <taxon>Streptophyta</taxon>
        <taxon>Embryophyta</taxon>
        <taxon>Tracheophyta</taxon>
        <taxon>Spermatophyta</taxon>
        <taxon>Magnoliopsida</taxon>
        <taxon>Liliopsida</taxon>
        <taxon>Zosteraceae</taxon>
        <taxon>Zostera</taxon>
    </lineage>
</organism>
<dbReference type="GO" id="GO:0000981">
    <property type="term" value="F:DNA-binding transcription factor activity, RNA polymerase II-specific"/>
    <property type="evidence" value="ECO:0000318"/>
    <property type="project" value="GO_Central"/>
</dbReference>
<evidence type="ECO:0000259" key="2">
    <source>
        <dbReference type="PROSITE" id="PS51297"/>
    </source>
</evidence>
<dbReference type="GO" id="GO:0005634">
    <property type="term" value="C:nucleus"/>
    <property type="evidence" value="ECO:0007669"/>
    <property type="project" value="InterPro"/>
</dbReference>
<protein>
    <submittedName>
        <fullName evidence="3">MADS-box protein GGM13</fullName>
    </submittedName>
</protein>
<feature type="domain" description="K-box" evidence="2">
    <location>
        <begin position="22"/>
        <end position="112"/>
    </location>
</feature>
<evidence type="ECO:0000256" key="1">
    <source>
        <dbReference type="SAM" id="Coils"/>
    </source>
</evidence>
<sequence length="169" mass="19921">MVEIIERYKRISGSQIDEHGHEQAMYSEMTRMQQENENLLLHLRQLTGEDLSALSLDDLGHLESQLEMSVHNVKNRKHQLIHQQSENLRRKVQHLEDENKHLTYMMQEEQQQQHAAVTDISGPMPVFGQQYGFFPDEAKNNMLHFHNLSLQPTQHNLHDQHIHAHDLQL</sequence>
<dbReference type="GO" id="GO:0000978">
    <property type="term" value="F:RNA polymerase II cis-regulatory region sequence-specific DNA binding"/>
    <property type="evidence" value="ECO:0000318"/>
    <property type="project" value="GO_Central"/>
</dbReference>
<dbReference type="PROSITE" id="PS51297">
    <property type="entry name" value="K_BOX"/>
    <property type="match status" value="1"/>
</dbReference>
<dbReference type="AlphaFoldDB" id="A0A0K9Q4Q8"/>
<dbReference type="InterPro" id="IPR002487">
    <property type="entry name" value="TF_Kbox"/>
</dbReference>
<dbReference type="OrthoDB" id="1898716at2759"/>
<name>A0A0K9Q4Q8_ZOSMR</name>
<accession>A0A0K9Q4Q8</accession>
<keyword evidence="4" id="KW-1185">Reference proteome</keyword>
<dbReference type="EMBL" id="LFYR01000167">
    <property type="protein sequence ID" value="KMZ75450.1"/>
    <property type="molecule type" value="Genomic_DNA"/>
</dbReference>
<keyword evidence="1" id="KW-0175">Coiled coil</keyword>
<dbReference type="Proteomes" id="UP000036987">
    <property type="component" value="Unassembled WGS sequence"/>
</dbReference>
<feature type="coiled-coil region" evidence="1">
    <location>
        <begin position="78"/>
        <end position="112"/>
    </location>
</feature>
<comment type="caution">
    <text evidence="3">The sequence shown here is derived from an EMBL/GenBank/DDBJ whole genome shotgun (WGS) entry which is preliminary data.</text>
</comment>